<evidence type="ECO:0000313" key="10">
    <source>
        <dbReference type="EMBL" id="TMQ62902.1"/>
    </source>
</evidence>
<feature type="transmembrane region" description="Helical" evidence="7">
    <location>
        <begin position="371"/>
        <end position="390"/>
    </location>
</feature>
<evidence type="ECO:0000256" key="7">
    <source>
        <dbReference type="SAM" id="Phobius"/>
    </source>
</evidence>
<feature type="transmembrane region" description="Helical" evidence="7">
    <location>
        <begin position="281"/>
        <end position="308"/>
    </location>
</feature>
<feature type="domain" description="MacB-like periplasmic core" evidence="9">
    <location>
        <begin position="21"/>
        <end position="246"/>
    </location>
</feature>
<evidence type="ECO:0000259" key="8">
    <source>
        <dbReference type="Pfam" id="PF02687"/>
    </source>
</evidence>
<accession>A0A538TH02</accession>
<dbReference type="InterPro" id="IPR003838">
    <property type="entry name" value="ABC3_permease_C"/>
</dbReference>
<name>A0A538TH02_UNCEI</name>
<keyword evidence="3 7" id="KW-0812">Transmembrane</keyword>
<feature type="transmembrane region" description="Helical" evidence="7">
    <location>
        <begin position="22"/>
        <end position="42"/>
    </location>
</feature>
<gene>
    <name evidence="10" type="ORF">E6K79_11645</name>
</gene>
<evidence type="ECO:0000313" key="11">
    <source>
        <dbReference type="Proteomes" id="UP000317691"/>
    </source>
</evidence>
<dbReference type="GO" id="GO:0022857">
    <property type="term" value="F:transmembrane transporter activity"/>
    <property type="evidence" value="ECO:0007669"/>
    <property type="project" value="TreeGrafter"/>
</dbReference>
<dbReference type="PANTHER" id="PTHR30572">
    <property type="entry name" value="MEMBRANE COMPONENT OF TRANSPORTER-RELATED"/>
    <property type="match status" value="1"/>
</dbReference>
<feature type="domain" description="ABC3 transporter permease C-terminal" evidence="8">
    <location>
        <begin position="288"/>
        <end position="399"/>
    </location>
</feature>
<comment type="subcellular location">
    <subcellularLocation>
        <location evidence="1">Cell membrane</location>
        <topology evidence="1">Multi-pass membrane protein</topology>
    </subcellularLocation>
</comment>
<evidence type="ECO:0000256" key="4">
    <source>
        <dbReference type="ARBA" id="ARBA00022989"/>
    </source>
</evidence>
<comment type="similarity">
    <text evidence="6">Belongs to the ABC-4 integral membrane protein family.</text>
</comment>
<reference evidence="10 11" key="1">
    <citation type="journal article" date="2019" name="Nat. Microbiol.">
        <title>Mediterranean grassland soil C-N compound turnover is dependent on rainfall and depth, and is mediated by genomically divergent microorganisms.</title>
        <authorList>
            <person name="Diamond S."/>
            <person name="Andeer P.F."/>
            <person name="Li Z."/>
            <person name="Crits-Christoph A."/>
            <person name="Burstein D."/>
            <person name="Anantharaman K."/>
            <person name="Lane K.R."/>
            <person name="Thomas B.C."/>
            <person name="Pan C."/>
            <person name="Northen T.R."/>
            <person name="Banfield J.F."/>
        </authorList>
    </citation>
    <scope>NUCLEOTIDE SEQUENCE [LARGE SCALE GENOMIC DNA]</scope>
    <source>
        <strain evidence="10">WS_9</strain>
    </source>
</reference>
<organism evidence="10 11">
    <name type="scientific">Eiseniibacteriota bacterium</name>
    <dbReference type="NCBI Taxonomy" id="2212470"/>
    <lineage>
        <taxon>Bacteria</taxon>
        <taxon>Candidatus Eiseniibacteriota</taxon>
    </lineage>
</organism>
<protein>
    <submittedName>
        <fullName evidence="10">FtsX-like permease family protein</fullName>
    </submittedName>
</protein>
<evidence type="ECO:0000256" key="2">
    <source>
        <dbReference type="ARBA" id="ARBA00022475"/>
    </source>
</evidence>
<dbReference type="Pfam" id="PF02687">
    <property type="entry name" value="FtsX"/>
    <property type="match status" value="1"/>
</dbReference>
<keyword evidence="2" id="KW-1003">Cell membrane</keyword>
<evidence type="ECO:0000256" key="1">
    <source>
        <dbReference type="ARBA" id="ARBA00004651"/>
    </source>
</evidence>
<evidence type="ECO:0000256" key="5">
    <source>
        <dbReference type="ARBA" id="ARBA00023136"/>
    </source>
</evidence>
<dbReference type="PANTHER" id="PTHR30572:SF4">
    <property type="entry name" value="ABC TRANSPORTER PERMEASE YTRF"/>
    <property type="match status" value="1"/>
</dbReference>
<feature type="transmembrane region" description="Helical" evidence="7">
    <location>
        <begin position="328"/>
        <end position="351"/>
    </location>
</feature>
<dbReference type="EMBL" id="VBOZ01000035">
    <property type="protein sequence ID" value="TMQ62902.1"/>
    <property type="molecule type" value="Genomic_DNA"/>
</dbReference>
<dbReference type="GO" id="GO:0005886">
    <property type="term" value="C:plasma membrane"/>
    <property type="evidence" value="ECO:0007669"/>
    <property type="project" value="UniProtKB-SubCell"/>
</dbReference>
<dbReference type="InterPro" id="IPR050250">
    <property type="entry name" value="Macrolide_Exporter_MacB"/>
</dbReference>
<sequence length="407" mass="42837">MLVGETVTVALEALRANRLRSFLTMLGIVIGVAAVIAMVALGRGAEQAVNERIAALGTTLLNVTPGQARGTGGIASATDRADLTLADGTAIEDRGQYVLAVQPEMSRQLQIQYGSQNVNTTVVGTSANYLEVRHFDLAAGRMFSSGEDAASRRVLVMGSEVADGLGVISPDAIVGETVRVNGVQFDVIGVLVSKGQGAGFGNPDDQVLIPVRTAQDRVIGGDRLRSINLLATSERDLPLTMAEVQKILRREHRLRPGQADDFRIRNQSDFLTTLGETRQTFTLLLAGIAAVSLFVGGIGIMNIMLVSVTERTREIGVRKALGATQETILAQFLIEAVVLCMLGGIAGIAIGGGTAVLLRVAFGMNTAVDPSSIVVAFLFSAAVGLGFGVWPAKRAAALDPIEALRYE</sequence>
<dbReference type="Pfam" id="PF12704">
    <property type="entry name" value="MacB_PCD"/>
    <property type="match status" value="1"/>
</dbReference>
<evidence type="ECO:0000256" key="6">
    <source>
        <dbReference type="ARBA" id="ARBA00038076"/>
    </source>
</evidence>
<evidence type="ECO:0000256" key="3">
    <source>
        <dbReference type="ARBA" id="ARBA00022692"/>
    </source>
</evidence>
<dbReference type="Proteomes" id="UP000317691">
    <property type="component" value="Unassembled WGS sequence"/>
</dbReference>
<dbReference type="AlphaFoldDB" id="A0A538TH02"/>
<comment type="caution">
    <text evidence="10">The sequence shown here is derived from an EMBL/GenBank/DDBJ whole genome shotgun (WGS) entry which is preliminary data.</text>
</comment>
<evidence type="ECO:0000259" key="9">
    <source>
        <dbReference type="Pfam" id="PF12704"/>
    </source>
</evidence>
<keyword evidence="4 7" id="KW-1133">Transmembrane helix</keyword>
<keyword evidence="5 7" id="KW-0472">Membrane</keyword>
<dbReference type="InterPro" id="IPR025857">
    <property type="entry name" value="MacB_PCD"/>
</dbReference>
<proteinExistence type="inferred from homology"/>